<dbReference type="PANTHER" id="PTHR43016:SF13">
    <property type="entry name" value="PRESEQUENCE PROTEASE, MITOCHONDRIAL"/>
    <property type="match status" value="1"/>
</dbReference>
<dbReference type="InterPro" id="IPR007863">
    <property type="entry name" value="Peptidase_M16_C"/>
</dbReference>
<dbReference type="InterPro" id="IPR013578">
    <property type="entry name" value="Peptidase_M16C_assoc"/>
</dbReference>
<keyword evidence="3" id="KW-1185">Reference proteome</keyword>
<proteinExistence type="predicted"/>
<dbReference type="Pfam" id="PF00675">
    <property type="entry name" value="Peptidase_M16"/>
    <property type="match status" value="1"/>
</dbReference>
<dbReference type="VEuPathDB" id="PiroplasmaDB:BOVATA_029380"/>
<dbReference type="Pfam" id="PF08367">
    <property type="entry name" value="M16C_assoc"/>
    <property type="match status" value="1"/>
</dbReference>
<dbReference type="Proteomes" id="UP000236319">
    <property type="component" value="Unassembled WGS sequence"/>
</dbReference>
<dbReference type="SUPFAM" id="SSF63411">
    <property type="entry name" value="LuxS/MPP-like metallohydrolase"/>
    <property type="match status" value="4"/>
</dbReference>
<dbReference type="Pfam" id="PF05193">
    <property type="entry name" value="Peptidase_M16_C"/>
    <property type="match status" value="1"/>
</dbReference>
<dbReference type="Gene3D" id="3.30.830.10">
    <property type="entry name" value="Metalloenzyme, LuxS/M16 peptidase-like"/>
    <property type="match status" value="4"/>
</dbReference>
<evidence type="ECO:0000313" key="3">
    <source>
        <dbReference type="Proteomes" id="UP000236319"/>
    </source>
</evidence>
<dbReference type="InterPro" id="IPR011765">
    <property type="entry name" value="Pept_M16_N"/>
</dbReference>
<dbReference type="GO" id="GO:0046872">
    <property type="term" value="F:metal ion binding"/>
    <property type="evidence" value="ECO:0007669"/>
    <property type="project" value="InterPro"/>
</dbReference>
<accession>A0A2H6KEN1</accession>
<dbReference type="InterPro" id="IPR011249">
    <property type="entry name" value="Metalloenz_LuxS/M16"/>
</dbReference>
<dbReference type="OrthoDB" id="10250783at2759"/>
<dbReference type="EMBL" id="BDSA01000003">
    <property type="protein sequence ID" value="GBE61445.1"/>
    <property type="molecule type" value="Genomic_DNA"/>
</dbReference>
<dbReference type="GeneID" id="39875215"/>
<dbReference type="AlphaFoldDB" id="A0A2H6KEN1"/>
<dbReference type="Pfam" id="PF22516">
    <property type="entry name" value="PreP_C"/>
    <property type="match status" value="1"/>
</dbReference>
<sequence length="1174" mass="132084">MFAQRSLPFHRIHIALSLAGAGIISGICDTRLFLPVGLEALHTASRRIIFPSDREYRVYGTPSKRYTGVQRFTSNAEGFLFTNRTCEKKSRAAVPVSLAQSRDAMTVVGSVPGWAHDAFKVEHHAYEKIRQAFIPELGLAAVIYKHKITGISIISLATDAASGKEICFDIIIPTPPSNDCGCPHILEHAVLEGSKKYPSKGGFSILLQGGFQSFVNAFTYKDRTSYLFASTNEKDFYITADFYMSAVFQPNVRHDPRIFRQEAWHYKVSKHDPLSHCEEDHGIILHDRHISYGGIVYSEMKKAYSDPLSRAQDYIYQGLHTNSYRFDSGGDPEHIVRLNHKELVDFYVTYYGPKTANIYFYGPDDVLKRLNFVDNFLKENSIISTPDLHKATLDTANSNLHPEVYRELDGVIHGTFGATGCEGEDLLLTGWLLDPQDNTNASVINKGRFNIDLVDALGMEVLEHLLVGTSESLLYKSLIKSGLGNKVVGSGLTNYFKQSSFVIGLAGVNCSKYNSKEDARLTFEEVVMSTFKKIVNDGIKKEALNASLNYIEFQMRELNTGSFPKGLMLVNLIQSQSQYGKDPFAPLFFDGLINQLKDRLIEDPGYFQQLVEKHLLQNKHKVTVHMEAINPSEFEKLSNESIRGSLMKALGSLSRKEVDHMESEYIRFKSDCEESEDPKSLDNLPTLSLKDIDRENELIPTIYYILGRPQTYDEKPQMASGDILLLCHPIESQGIIYLDLAISLEDLTLDEIRYMDIFCSMLKEAGTYEISSEDLSYRISANLGGFAATFSFMSPANGRKHSKRKDALGYLYIRSKALKGKENDMVDIIVDVLKASNFGNMKKGLEIMRRKINQMENDLISEGHKYASRRLMRGFSVTDHAAEISSGYEYLQTLKNEIHPTAEKDWSSVASKLENIRSKLLHSKNVIANVTSSADISKRWLEQDSGNLSRQLTSTFVSSHVSPQKNWVEEIIENEGDYSRNEVIVAPTKVNFVGMGGPLFNEEPTNGADDLVLHYLTSSYLWRQVRVSLGAYGVFCNLSPCGDIVFMSYADPNFNETLQVFRNVPNAIAEALETLGDKALLRQKIGKISSIDKPLSADSRGFLALNRIIRGETDADRQLYREEILDATVECFTRLCSKMRSTNEWHKVCAVVSRTTAETLPKTFVQLNPMKEHI</sequence>
<dbReference type="SMART" id="SM01264">
    <property type="entry name" value="M16C_associated"/>
    <property type="match status" value="1"/>
</dbReference>
<evidence type="ECO:0000259" key="1">
    <source>
        <dbReference type="SMART" id="SM01264"/>
    </source>
</evidence>
<evidence type="ECO:0000313" key="2">
    <source>
        <dbReference type="EMBL" id="GBE61445.1"/>
    </source>
</evidence>
<gene>
    <name evidence="2" type="ORF">BOVATA_029380</name>
</gene>
<comment type="caution">
    <text evidence="2">The sequence shown here is derived from an EMBL/GenBank/DDBJ whole genome shotgun (WGS) entry which is preliminary data.</text>
</comment>
<organism evidence="2 3">
    <name type="scientific">Babesia ovata</name>
    <dbReference type="NCBI Taxonomy" id="189622"/>
    <lineage>
        <taxon>Eukaryota</taxon>
        <taxon>Sar</taxon>
        <taxon>Alveolata</taxon>
        <taxon>Apicomplexa</taxon>
        <taxon>Aconoidasida</taxon>
        <taxon>Piroplasmida</taxon>
        <taxon>Babesiidae</taxon>
        <taxon>Babesia</taxon>
    </lineage>
</organism>
<reference evidence="2 3" key="1">
    <citation type="journal article" date="2017" name="BMC Genomics">
        <title>Whole-genome assembly of Babesia ovata and comparative genomics between closely related pathogens.</title>
        <authorList>
            <person name="Yamagishi J."/>
            <person name="Asada M."/>
            <person name="Hakimi H."/>
            <person name="Tanaka T.Q."/>
            <person name="Sugimoto C."/>
            <person name="Kawazu S."/>
        </authorList>
    </citation>
    <scope>NUCLEOTIDE SEQUENCE [LARGE SCALE GENOMIC DNA]</scope>
    <source>
        <strain evidence="2 3">Miyake</strain>
    </source>
</reference>
<dbReference type="GO" id="GO:0016485">
    <property type="term" value="P:protein processing"/>
    <property type="evidence" value="ECO:0007669"/>
    <property type="project" value="TreeGrafter"/>
</dbReference>
<dbReference type="PANTHER" id="PTHR43016">
    <property type="entry name" value="PRESEQUENCE PROTEASE"/>
    <property type="match status" value="1"/>
</dbReference>
<dbReference type="GO" id="GO:0004222">
    <property type="term" value="F:metalloendopeptidase activity"/>
    <property type="evidence" value="ECO:0007669"/>
    <property type="project" value="TreeGrafter"/>
</dbReference>
<feature type="domain" description="Peptidase M16C associated" evidence="1">
    <location>
        <begin position="629"/>
        <end position="897"/>
    </location>
</feature>
<dbReference type="RefSeq" id="XP_028867688.1">
    <property type="nucleotide sequence ID" value="XM_029011855.1"/>
</dbReference>
<protein>
    <submittedName>
        <fullName evidence="2">Peptidase M16 inactive domain-containing protein</fullName>
    </submittedName>
</protein>
<dbReference type="InterPro" id="IPR055130">
    <property type="entry name" value="PreP_C"/>
</dbReference>
<name>A0A2H6KEN1_9APIC</name>